<organism evidence="1 2">
    <name type="scientific">Sinobacterium caligoides</name>
    <dbReference type="NCBI Taxonomy" id="933926"/>
    <lineage>
        <taxon>Bacteria</taxon>
        <taxon>Pseudomonadati</taxon>
        <taxon>Pseudomonadota</taxon>
        <taxon>Gammaproteobacteria</taxon>
        <taxon>Cellvibrionales</taxon>
        <taxon>Spongiibacteraceae</taxon>
        <taxon>Sinobacterium</taxon>
    </lineage>
</organism>
<dbReference type="AlphaFoldDB" id="A0A3N2DMS3"/>
<dbReference type="Proteomes" id="UP000275394">
    <property type="component" value="Unassembled WGS sequence"/>
</dbReference>
<protein>
    <submittedName>
        <fullName evidence="1">Uncharacterized protein</fullName>
    </submittedName>
</protein>
<proteinExistence type="predicted"/>
<gene>
    <name evidence="1" type="ORF">EDC56_1505</name>
</gene>
<name>A0A3N2DMS3_9GAMM</name>
<reference evidence="1 2" key="1">
    <citation type="submission" date="2018-11" db="EMBL/GenBank/DDBJ databases">
        <title>Genomic Encyclopedia of Type Strains, Phase IV (KMG-IV): sequencing the most valuable type-strain genomes for metagenomic binning, comparative biology and taxonomic classification.</title>
        <authorList>
            <person name="Goeker M."/>
        </authorList>
    </citation>
    <scope>NUCLEOTIDE SEQUENCE [LARGE SCALE GENOMIC DNA]</scope>
    <source>
        <strain evidence="1 2">DSM 100316</strain>
    </source>
</reference>
<sequence length="133" mass="15845">MASEDGKYYWLLEEVSWSFAQEKSADINAFYDSLEIYNKDIEVELPDYIGAGLGFNEVIIKYSYVELIDNNWTTVRNEIQLKSDYESFSELELLYQLHNNLQIHYMQQDKHYFEGLELQEDKKKLIYELMLGS</sequence>
<comment type="caution">
    <text evidence="1">The sequence shown here is derived from an EMBL/GenBank/DDBJ whole genome shotgun (WGS) entry which is preliminary data.</text>
</comment>
<evidence type="ECO:0000313" key="2">
    <source>
        <dbReference type="Proteomes" id="UP000275394"/>
    </source>
</evidence>
<dbReference type="EMBL" id="RKHR01000004">
    <property type="protein sequence ID" value="ROS01080.1"/>
    <property type="molecule type" value="Genomic_DNA"/>
</dbReference>
<keyword evidence="2" id="KW-1185">Reference proteome</keyword>
<accession>A0A3N2DMS3</accession>
<evidence type="ECO:0000313" key="1">
    <source>
        <dbReference type="EMBL" id="ROS01080.1"/>
    </source>
</evidence>